<dbReference type="InterPro" id="IPR036890">
    <property type="entry name" value="HATPase_C_sf"/>
</dbReference>
<organism evidence="16 17">
    <name type="scientific">Clostridium aestuarii</name>
    <dbReference type="NCBI Taxonomy" id="338193"/>
    <lineage>
        <taxon>Bacteria</taxon>
        <taxon>Bacillati</taxon>
        <taxon>Bacillota</taxon>
        <taxon>Clostridia</taxon>
        <taxon>Eubacteriales</taxon>
        <taxon>Clostridiaceae</taxon>
        <taxon>Clostridium</taxon>
    </lineage>
</organism>
<dbReference type="InterPro" id="IPR004358">
    <property type="entry name" value="Sig_transdc_His_kin-like_C"/>
</dbReference>
<dbReference type="SMART" id="SM00388">
    <property type="entry name" value="HisKA"/>
    <property type="match status" value="1"/>
</dbReference>
<dbReference type="EC" id="2.7.13.3" evidence="3"/>
<dbReference type="SMART" id="SM00387">
    <property type="entry name" value="HATPase_c"/>
    <property type="match status" value="1"/>
</dbReference>
<dbReference type="SUPFAM" id="SSF47384">
    <property type="entry name" value="Homodimeric domain of signal transducing histidine kinase"/>
    <property type="match status" value="1"/>
</dbReference>
<evidence type="ECO:0000256" key="14">
    <source>
        <dbReference type="SAM" id="Phobius"/>
    </source>
</evidence>
<evidence type="ECO:0000313" key="17">
    <source>
        <dbReference type="Proteomes" id="UP001078443"/>
    </source>
</evidence>
<dbReference type="InterPro" id="IPR003661">
    <property type="entry name" value="HisK_dim/P_dom"/>
</dbReference>
<evidence type="ECO:0000256" key="3">
    <source>
        <dbReference type="ARBA" id="ARBA00012438"/>
    </source>
</evidence>
<keyword evidence="12" id="KW-0902">Two-component regulatory system</keyword>
<protein>
    <recommendedName>
        <fullName evidence="3">histidine kinase</fullName>
        <ecNumber evidence="3">2.7.13.3</ecNumber>
    </recommendedName>
</protein>
<keyword evidence="10" id="KW-0067">ATP-binding</keyword>
<dbReference type="InterPro" id="IPR050398">
    <property type="entry name" value="HssS/ArlS-like"/>
</dbReference>
<evidence type="ECO:0000256" key="12">
    <source>
        <dbReference type="ARBA" id="ARBA00023012"/>
    </source>
</evidence>
<evidence type="ECO:0000256" key="7">
    <source>
        <dbReference type="ARBA" id="ARBA00022692"/>
    </source>
</evidence>
<evidence type="ECO:0000256" key="11">
    <source>
        <dbReference type="ARBA" id="ARBA00022989"/>
    </source>
</evidence>
<evidence type="ECO:0000256" key="9">
    <source>
        <dbReference type="ARBA" id="ARBA00022777"/>
    </source>
</evidence>
<dbReference type="Gene3D" id="6.10.340.10">
    <property type="match status" value="1"/>
</dbReference>
<feature type="domain" description="Histidine kinase" evidence="15">
    <location>
        <begin position="256"/>
        <end position="469"/>
    </location>
</feature>
<keyword evidence="9 16" id="KW-0418">Kinase</keyword>
<evidence type="ECO:0000256" key="2">
    <source>
        <dbReference type="ARBA" id="ARBA00004651"/>
    </source>
</evidence>
<evidence type="ECO:0000256" key="13">
    <source>
        <dbReference type="ARBA" id="ARBA00023136"/>
    </source>
</evidence>
<comment type="caution">
    <text evidence="16">The sequence shown here is derived from an EMBL/GenBank/DDBJ whole genome shotgun (WGS) entry which is preliminary data.</text>
</comment>
<dbReference type="PRINTS" id="PR00344">
    <property type="entry name" value="BCTRLSENSOR"/>
</dbReference>
<evidence type="ECO:0000256" key="5">
    <source>
        <dbReference type="ARBA" id="ARBA00022553"/>
    </source>
</evidence>
<dbReference type="Gene3D" id="3.30.565.10">
    <property type="entry name" value="Histidine kinase-like ATPase, C-terminal domain"/>
    <property type="match status" value="1"/>
</dbReference>
<reference evidence="16" key="1">
    <citation type="submission" date="2022-12" db="EMBL/GenBank/DDBJ databases">
        <authorList>
            <person name="Wang J."/>
        </authorList>
    </citation>
    <scope>NUCLEOTIDE SEQUENCE</scope>
    <source>
        <strain evidence="16">HY-45-18</strain>
    </source>
</reference>
<dbReference type="RefSeq" id="WP_268042387.1">
    <property type="nucleotide sequence ID" value="NZ_JAPQER010000010.1"/>
</dbReference>
<dbReference type="PANTHER" id="PTHR45528:SF1">
    <property type="entry name" value="SENSOR HISTIDINE KINASE CPXA"/>
    <property type="match status" value="1"/>
</dbReference>
<comment type="catalytic activity">
    <reaction evidence="1">
        <text>ATP + protein L-histidine = ADP + protein N-phospho-L-histidine.</text>
        <dbReference type="EC" id="2.7.13.3"/>
    </reaction>
</comment>
<dbReference type="Pfam" id="PF00512">
    <property type="entry name" value="HisKA"/>
    <property type="match status" value="1"/>
</dbReference>
<evidence type="ECO:0000256" key="6">
    <source>
        <dbReference type="ARBA" id="ARBA00022679"/>
    </source>
</evidence>
<sequence length="469" mass="53762">MKWKLTLRFVATVISVVIIVVLINIAAVTILVVRHNVPNKSNKFLELGPEKFVRNFNSYVLTSGENLYVNDDGKKALDSAEAWIQVLDESGKEIYNYKKPEVAPVKYTPFQLVHVYKYRGALDIPSTIFIGEKMVEDKQYSYIIGFPMEKVQKNILIYNVDDIGNFIKNATMIVLLIDSVIALFFGYLFSRTLTKPLGNIINGVEKLGEGDYDVYYRPKGIYSDVYYNINNLSDTLKSNKKERMKLDKMREEWIANISHDIKTPLSSINGYAEILSYEDYEFSMEEIKSYAEIIHKKSSYIKELVDDLNLSTKLKNKTSMLNKKETNLVNLVRETVIDMLNDPKYSSNYIGFISQENVVLKEVDDTLIKRVINNLLYNALIHNESDVKIEVKVIKDEKVHIFVKDNGKGIRQEELKYIFDRYYRGTNTGERHKGSGLGMAIAKEIIKAHDGDIKISSVLGEGTEIEVML</sequence>
<dbReference type="InterPro" id="IPR005467">
    <property type="entry name" value="His_kinase_dom"/>
</dbReference>
<comment type="subcellular location">
    <subcellularLocation>
        <location evidence="2">Cell membrane</location>
        <topology evidence="2">Multi-pass membrane protein</topology>
    </subcellularLocation>
</comment>
<evidence type="ECO:0000256" key="1">
    <source>
        <dbReference type="ARBA" id="ARBA00000085"/>
    </source>
</evidence>
<dbReference type="PANTHER" id="PTHR45528">
    <property type="entry name" value="SENSOR HISTIDINE KINASE CPXA"/>
    <property type="match status" value="1"/>
</dbReference>
<keyword evidence="11 14" id="KW-1133">Transmembrane helix</keyword>
<evidence type="ECO:0000256" key="4">
    <source>
        <dbReference type="ARBA" id="ARBA00022475"/>
    </source>
</evidence>
<dbReference type="EMBL" id="JAPQER010000010">
    <property type="protein sequence ID" value="MCY6485762.1"/>
    <property type="molecule type" value="Genomic_DNA"/>
</dbReference>
<evidence type="ECO:0000259" key="15">
    <source>
        <dbReference type="PROSITE" id="PS50109"/>
    </source>
</evidence>
<dbReference type="InterPro" id="IPR003594">
    <property type="entry name" value="HATPase_dom"/>
</dbReference>
<keyword evidence="8" id="KW-0547">Nucleotide-binding</keyword>
<dbReference type="Pfam" id="PF02518">
    <property type="entry name" value="HATPase_c"/>
    <property type="match status" value="1"/>
</dbReference>
<dbReference type="CDD" id="cd00082">
    <property type="entry name" value="HisKA"/>
    <property type="match status" value="1"/>
</dbReference>
<keyword evidence="6" id="KW-0808">Transferase</keyword>
<keyword evidence="17" id="KW-1185">Reference proteome</keyword>
<feature type="transmembrane region" description="Helical" evidence="14">
    <location>
        <begin position="6"/>
        <end position="33"/>
    </location>
</feature>
<keyword evidence="13 14" id="KW-0472">Membrane</keyword>
<keyword evidence="5" id="KW-0597">Phosphoprotein</keyword>
<dbReference type="GO" id="GO:0016301">
    <property type="term" value="F:kinase activity"/>
    <property type="evidence" value="ECO:0007669"/>
    <property type="project" value="UniProtKB-KW"/>
</dbReference>
<accession>A0ABT4D3E6</accession>
<keyword evidence="4" id="KW-1003">Cell membrane</keyword>
<feature type="transmembrane region" description="Helical" evidence="14">
    <location>
        <begin position="170"/>
        <end position="189"/>
    </location>
</feature>
<dbReference type="SUPFAM" id="SSF55874">
    <property type="entry name" value="ATPase domain of HSP90 chaperone/DNA topoisomerase II/histidine kinase"/>
    <property type="match status" value="1"/>
</dbReference>
<dbReference type="Proteomes" id="UP001078443">
    <property type="component" value="Unassembled WGS sequence"/>
</dbReference>
<evidence type="ECO:0000313" key="16">
    <source>
        <dbReference type="EMBL" id="MCY6485762.1"/>
    </source>
</evidence>
<keyword evidence="7 14" id="KW-0812">Transmembrane</keyword>
<dbReference type="PROSITE" id="PS50109">
    <property type="entry name" value="HIS_KIN"/>
    <property type="match status" value="1"/>
</dbReference>
<dbReference type="Gene3D" id="1.10.287.130">
    <property type="match status" value="1"/>
</dbReference>
<dbReference type="InterPro" id="IPR036097">
    <property type="entry name" value="HisK_dim/P_sf"/>
</dbReference>
<evidence type="ECO:0000256" key="10">
    <source>
        <dbReference type="ARBA" id="ARBA00022840"/>
    </source>
</evidence>
<gene>
    <name evidence="16" type="ORF">OW763_15665</name>
</gene>
<proteinExistence type="predicted"/>
<name>A0ABT4D3E6_9CLOT</name>
<evidence type="ECO:0000256" key="8">
    <source>
        <dbReference type="ARBA" id="ARBA00022741"/>
    </source>
</evidence>